<feature type="transmembrane region" description="Helical" evidence="5">
    <location>
        <begin position="20"/>
        <end position="41"/>
    </location>
</feature>
<dbReference type="InterPro" id="IPR032630">
    <property type="entry name" value="P_typ_ATPase_c"/>
</dbReference>
<feature type="transmembrane region" description="Helical" evidence="5">
    <location>
        <begin position="61"/>
        <end position="81"/>
    </location>
</feature>
<keyword evidence="3" id="KW-0460">Magnesium</keyword>
<accession>A0A3B3U425</accession>
<dbReference type="PANTHER" id="PTHR24092:SF52">
    <property type="entry name" value="PHOSPHOLIPID-TRANSPORTING ATPASE FETA"/>
    <property type="match status" value="1"/>
</dbReference>
<evidence type="ECO:0000256" key="3">
    <source>
        <dbReference type="ARBA" id="ARBA00022842"/>
    </source>
</evidence>
<feature type="domain" description="P-type ATPase C-terminal" evidence="6">
    <location>
        <begin position="4"/>
        <end position="157"/>
    </location>
</feature>
<evidence type="ECO:0000256" key="2">
    <source>
        <dbReference type="ARBA" id="ARBA00022723"/>
    </source>
</evidence>
<dbReference type="STRING" id="48699.ENSPLAP00000007367"/>
<organism evidence="7 8">
    <name type="scientific">Poecilia latipinna</name>
    <name type="common">sailfin molly</name>
    <dbReference type="NCBI Taxonomy" id="48699"/>
    <lineage>
        <taxon>Eukaryota</taxon>
        <taxon>Metazoa</taxon>
        <taxon>Chordata</taxon>
        <taxon>Craniata</taxon>
        <taxon>Vertebrata</taxon>
        <taxon>Euteleostomi</taxon>
        <taxon>Actinopterygii</taxon>
        <taxon>Neopterygii</taxon>
        <taxon>Teleostei</taxon>
        <taxon>Neoteleostei</taxon>
        <taxon>Acanthomorphata</taxon>
        <taxon>Ovalentaria</taxon>
        <taxon>Atherinomorphae</taxon>
        <taxon>Cyprinodontiformes</taxon>
        <taxon>Poeciliidae</taxon>
        <taxon>Poeciliinae</taxon>
        <taxon>Poecilia</taxon>
    </lineage>
</organism>
<dbReference type="Proteomes" id="UP000261500">
    <property type="component" value="Unplaced"/>
</dbReference>
<feature type="transmembrane region" description="Helical" evidence="5">
    <location>
        <begin position="133"/>
        <end position="153"/>
    </location>
</feature>
<dbReference type="AlphaFoldDB" id="A0A3B3U425"/>
<protein>
    <recommendedName>
        <fullName evidence="6">P-type ATPase C-terminal domain-containing protein</fullName>
    </recommendedName>
</protein>
<dbReference type="GO" id="GO:0005886">
    <property type="term" value="C:plasma membrane"/>
    <property type="evidence" value="ECO:0007669"/>
    <property type="project" value="TreeGrafter"/>
</dbReference>
<dbReference type="GeneTree" id="ENSGT00940000165675"/>
<dbReference type="GO" id="GO:0005802">
    <property type="term" value="C:trans-Golgi network"/>
    <property type="evidence" value="ECO:0007669"/>
    <property type="project" value="TreeGrafter"/>
</dbReference>
<feature type="compositionally biased region" description="Polar residues" evidence="4">
    <location>
        <begin position="226"/>
        <end position="240"/>
    </location>
</feature>
<comment type="subcellular location">
    <subcellularLocation>
        <location evidence="1">Membrane</location>
        <topology evidence="1">Multi-pass membrane protein</topology>
    </subcellularLocation>
</comment>
<dbReference type="Pfam" id="PF16212">
    <property type="entry name" value="PhoLip_ATPase_C"/>
    <property type="match status" value="1"/>
</dbReference>
<dbReference type="GO" id="GO:0140326">
    <property type="term" value="F:ATPase-coupled intramembrane lipid transporter activity"/>
    <property type="evidence" value="ECO:0007669"/>
    <property type="project" value="TreeGrafter"/>
</dbReference>
<keyword evidence="5" id="KW-0472">Membrane</keyword>
<evidence type="ECO:0000256" key="1">
    <source>
        <dbReference type="ARBA" id="ARBA00004141"/>
    </source>
</evidence>
<reference evidence="7" key="1">
    <citation type="submission" date="2025-08" db="UniProtKB">
        <authorList>
            <consortium name="Ensembl"/>
        </authorList>
    </citation>
    <scope>IDENTIFICATION</scope>
</reference>
<dbReference type="GO" id="GO:0007030">
    <property type="term" value="P:Golgi organization"/>
    <property type="evidence" value="ECO:0007669"/>
    <property type="project" value="TreeGrafter"/>
</dbReference>
<evidence type="ECO:0000256" key="5">
    <source>
        <dbReference type="SAM" id="Phobius"/>
    </source>
</evidence>
<keyword evidence="5" id="KW-1133">Transmembrane helix</keyword>
<sequence length="251" mass="28974">VDCSLYSPGQLNTFFSKKTFVRCVMVSTYTSLVLFFIPWAAMQDSVRGDGKDVADYQSFALSTQTSLMIVVSAQMFLDTFYWTAINQFFLWGSIAAYLAITFTFFSNGLFFVFTSSFPFIGTARNSLKQPNVWLTMFLTCLLCVLPTVAFRFLHINFLEKIRKFTRFQKYKAREEGQPAPAPYRPPPRRVSTRRSSYAFSHSQGYGDLVTSRKFLRLKRRPSLFGRNQSPLVENQPQHYRTITEEAEESQT</sequence>
<dbReference type="GO" id="GO:0045332">
    <property type="term" value="P:phospholipid translocation"/>
    <property type="evidence" value="ECO:0007669"/>
    <property type="project" value="TreeGrafter"/>
</dbReference>
<proteinExistence type="predicted"/>
<evidence type="ECO:0000256" key="4">
    <source>
        <dbReference type="SAM" id="MobiDB-lite"/>
    </source>
</evidence>
<keyword evidence="5" id="KW-0812">Transmembrane</keyword>
<feature type="region of interest" description="Disordered" evidence="4">
    <location>
        <begin position="226"/>
        <end position="251"/>
    </location>
</feature>
<dbReference type="Ensembl" id="ENSPLAT00000004681.1">
    <property type="protein sequence ID" value="ENSPLAP00000007367.1"/>
    <property type="gene ID" value="ENSPLAG00000009708.1"/>
</dbReference>
<name>A0A3B3U425_9TELE</name>
<evidence type="ECO:0000259" key="6">
    <source>
        <dbReference type="Pfam" id="PF16212"/>
    </source>
</evidence>
<keyword evidence="8" id="KW-1185">Reference proteome</keyword>
<dbReference type="PANTHER" id="PTHR24092">
    <property type="entry name" value="PROBABLE PHOSPHOLIPID-TRANSPORTING ATPASE"/>
    <property type="match status" value="1"/>
</dbReference>
<evidence type="ECO:0000313" key="7">
    <source>
        <dbReference type="Ensembl" id="ENSPLAP00000007367.1"/>
    </source>
</evidence>
<feature type="transmembrane region" description="Helical" evidence="5">
    <location>
        <begin position="88"/>
        <end position="113"/>
    </location>
</feature>
<reference evidence="7" key="2">
    <citation type="submission" date="2025-09" db="UniProtKB">
        <authorList>
            <consortium name="Ensembl"/>
        </authorList>
    </citation>
    <scope>IDENTIFICATION</scope>
</reference>
<dbReference type="GO" id="GO:0046872">
    <property type="term" value="F:metal ion binding"/>
    <property type="evidence" value="ECO:0007669"/>
    <property type="project" value="UniProtKB-KW"/>
</dbReference>
<evidence type="ECO:0000313" key="8">
    <source>
        <dbReference type="Proteomes" id="UP000261500"/>
    </source>
</evidence>
<keyword evidence="2" id="KW-0479">Metal-binding</keyword>